<feature type="transmembrane region" description="Helical" evidence="1">
    <location>
        <begin position="42"/>
        <end position="63"/>
    </location>
</feature>
<feature type="transmembrane region" description="Helical" evidence="1">
    <location>
        <begin position="16"/>
        <end position="35"/>
    </location>
</feature>
<keyword evidence="1" id="KW-0472">Membrane</keyword>
<evidence type="ECO:0000313" key="2">
    <source>
        <dbReference type="EMBL" id="TEU28672.1"/>
    </source>
</evidence>
<dbReference type="RefSeq" id="WP_134243928.1">
    <property type="nucleotide sequence ID" value="NZ_SNTY01000015.1"/>
</dbReference>
<protein>
    <submittedName>
        <fullName evidence="2">Uncharacterized protein</fullName>
    </submittedName>
</protein>
<dbReference type="STRING" id="1120977.GCA_000619845_01129"/>
<dbReference type="Proteomes" id="UP000297834">
    <property type="component" value="Unassembled WGS sequence"/>
</dbReference>
<sequence length="109" mass="12471">MTIQDHPSFAAQFQRLFIWAWLIDTGLFAGSLYSLKHHYMMLGWTLAVGFGVFTVFILGYGYYQLFNITCPNCGGLTTTQKDNAQQIWIAKCKHCNVAWNLKIGTKRID</sequence>
<proteinExistence type="predicted"/>
<dbReference type="OrthoDB" id="6717439at2"/>
<keyword evidence="1" id="KW-0812">Transmembrane</keyword>
<dbReference type="AlphaFoldDB" id="A0A4Y7XDE6"/>
<organism evidence="2 3">
    <name type="scientific">Alkanindiges illinoisensis</name>
    <dbReference type="NCBI Taxonomy" id="197183"/>
    <lineage>
        <taxon>Bacteria</taxon>
        <taxon>Pseudomonadati</taxon>
        <taxon>Pseudomonadota</taxon>
        <taxon>Gammaproteobacteria</taxon>
        <taxon>Moraxellales</taxon>
        <taxon>Moraxellaceae</taxon>
        <taxon>Alkanindiges</taxon>
    </lineage>
</organism>
<evidence type="ECO:0000313" key="3">
    <source>
        <dbReference type="Proteomes" id="UP000297834"/>
    </source>
</evidence>
<comment type="caution">
    <text evidence="2">The sequence shown here is derived from an EMBL/GenBank/DDBJ whole genome shotgun (WGS) entry which is preliminary data.</text>
</comment>
<keyword evidence="1" id="KW-1133">Transmembrane helix</keyword>
<accession>A0A4Y7XDE6</accession>
<dbReference type="EMBL" id="SNTY01000015">
    <property type="protein sequence ID" value="TEU28672.1"/>
    <property type="molecule type" value="Genomic_DNA"/>
</dbReference>
<evidence type="ECO:0000256" key="1">
    <source>
        <dbReference type="SAM" id="Phobius"/>
    </source>
</evidence>
<keyword evidence="3" id="KW-1185">Reference proteome</keyword>
<gene>
    <name evidence="2" type="ORF">E2B99_05365</name>
</gene>
<reference evidence="2 3" key="1">
    <citation type="submission" date="2019-03" db="EMBL/GenBank/DDBJ databases">
        <title>Alkanindiges illinoisensis: a potential pathogenic isolated from ascites of a gastric cancer patient with abdominal metastasis.</title>
        <authorList>
            <person name="Hu X."/>
            <person name="Yang B."/>
            <person name="Yan X."/>
            <person name="Lin L."/>
            <person name="Zhao H."/>
            <person name="Zhou F."/>
            <person name="Su B."/>
            <person name="Chen J."/>
            <person name="Rui Y."/>
            <person name="Wang Q."/>
            <person name="Zheng L."/>
        </authorList>
    </citation>
    <scope>NUCLEOTIDE SEQUENCE [LARGE SCALE GENOMIC DNA]</scope>
    <source>
        <strain evidence="2 3">NFYY 23406</strain>
    </source>
</reference>
<name>A0A4Y7XDE6_9GAMM</name>